<evidence type="ECO:0000313" key="1">
    <source>
        <dbReference type="EMBL" id="ART60298.1"/>
    </source>
</evidence>
<sequence>MSEPSEPTLESLRADGADRHDPARFRYLEVLARRLSGQPPAVRQVLAVRLRAAVAAYAERARSSSEEVPPVVRPANPAASALLVQLNRDLSDRAQADADLARAGDGASLSGMKSVRQFSEVWSKISAQRQVAQALDRGPENAGPLNSHRLMLRSLSLMQSLSPDYLRRFLSQVDSLLWLEQASAKPVSARAKPGRKSRPRP</sequence>
<accession>A0A240UFP4</accession>
<dbReference type="AlphaFoldDB" id="A0A240UFP4"/>
<protein>
    <recommendedName>
        <fullName evidence="3">DUF2894 domain-containing protein</fullName>
    </recommendedName>
</protein>
<gene>
    <name evidence="1" type="ORF">CBP36_17075</name>
</gene>
<dbReference type="KEGG" id="acis:CBP35_01845"/>
<dbReference type="EMBL" id="CP021366">
    <property type="protein sequence ID" value="ART60298.1"/>
    <property type="molecule type" value="Genomic_DNA"/>
</dbReference>
<organism evidence="1 2">
    <name type="scientific">Acidovorax carolinensis</name>
    <dbReference type="NCBI Taxonomy" id="553814"/>
    <lineage>
        <taxon>Bacteria</taxon>
        <taxon>Pseudomonadati</taxon>
        <taxon>Pseudomonadota</taxon>
        <taxon>Betaproteobacteria</taxon>
        <taxon>Burkholderiales</taxon>
        <taxon>Comamonadaceae</taxon>
        <taxon>Acidovorax</taxon>
    </lineage>
</organism>
<keyword evidence="2" id="KW-1185">Reference proteome</keyword>
<dbReference type="Pfam" id="PF11445">
    <property type="entry name" value="DUF2894"/>
    <property type="match status" value="1"/>
</dbReference>
<dbReference type="KEGG" id="acip:CBP36_17075"/>
<evidence type="ECO:0008006" key="3">
    <source>
        <dbReference type="Google" id="ProtNLM"/>
    </source>
</evidence>
<name>A0A240UFP4_9BURK</name>
<proteinExistence type="predicted"/>
<evidence type="ECO:0000313" key="2">
    <source>
        <dbReference type="Proteomes" id="UP000194440"/>
    </source>
</evidence>
<dbReference type="RefSeq" id="WP_086928261.1">
    <property type="nucleotide sequence ID" value="NZ_CP021362.1"/>
</dbReference>
<dbReference type="OrthoDB" id="6025757at2"/>
<dbReference type="Proteomes" id="UP000194440">
    <property type="component" value="Chromosome"/>
</dbReference>
<dbReference type="InterPro" id="IPR021549">
    <property type="entry name" value="DUF2894"/>
</dbReference>
<reference evidence="1" key="1">
    <citation type="submission" date="2017-05" db="EMBL/GenBank/DDBJ databases">
        <title>Polyphasic characterization of four soil-derived phenanthrene-degrading Acidovorax strains and proposal of Acidovorax phenanthrenivorans sp. nov.</title>
        <authorList>
            <person name="Singleton D."/>
            <person name="Lee J."/>
            <person name="Dickey A.N."/>
            <person name="Stroud A."/>
            <person name="Scholl E.H."/>
            <person name="Wright F.A."/>
            <person name="Aitken M.D."/>
        </authorList>
    </citation>
    <scope>NUCLEOTIDE SEQUENCE</scope>
    <source>
        <strain evidence="1">P4</strain>
    </source>
</reference>